<evidence type="ECO:0008006" key="3">
    <source>
        <dbReference type="Google" id="ProtNLM"/>
    </source>
</evidence>
<dbReference type="Pfam" id="PF12796">
    <property type="entry name" value="Ank_2"/>
    <property type="match status" value="2"/>
</dbReference>
<evidence type="ECO:0000313" key="1">
    <source>
        <dbReference type="EMBL" id="KAG6975083.1"/>
    </source>
</evidence>
<sequence>METEDKFVLTGVSVVCREWPGVEALPHVVQLIHEYTAKLSLLTLPNVLHDGNIKQFYRVLRAVEQSSQLIIHEKLRQFRLAMHLIPSKMAMQERALEAMKELYAREPDLLLKKFEWSEKQIFIHASMKGHADVVRWLVKLFPKRVRSLVYAAKGGHLNLVKWLMKHTPWDETSLRTAFEYALVEGYLDTVQYLYLENSANRSAMHVVAPRNLGFQGNFEMAKWLHRIDCQFDNQFAEGAVSGGHLEIVKWLHINHPTSLTSGGVSTSFNAMDTAAEKGHLEVVKFLHINRREGCTTRAMNRAAANGHLEVVQWLHTNRSEGYTAAANDLAAMNGHLNVLEWLNSKRGKGCTQRATSNALNSERLDIAKCPVGHRGHQYPDEKINIIVRRGDLDTLVWLHDNDKRMWSKKAMNTAALYGHLNIVKFLYENRREGCSTAAMNGAAAKGHLDVVKWLHVHRREGCSVSAMNDAAKEGHLNVVK</sequence>
<dbReference type="InterPro" id="IPR002110">
    <property type="entry name" value="Ankyrin_rpt"/>
</dbReference>
<dbReference type="EMBL" id="JAENGY010000076">
    <property type="protein sequence ID" value="KAG6975083.1"/>
    <property type="molecule type" value="Genomic_DNA"/>
</dbReference>
<dbReference type="Proteomes" id="UP000709295">
    <property type="component" value="Unassembled WGS sequence"/>
</dbReference>
<gene>
    <name evidence="1" type="ORF">JG688_00002740</name>
</gene>
<dbReference type="Pfam" id="PF13637">
    <property type="entry name" value="Ank_4"/>
    <property type="match status" value="1"/>
</dbReference>
<evidence type="ECO:0000313" key="2">
    <source>
        <dbReference type="Proteomes" id="UP000709295"/>
    </source>
</evidence>
<protein>
    <recommendedName>
        <fullName evidence="3">Ankyrin repeat-containing domain</fullName>
    </recommendedName>
</protein>
<dbReference type="PANTHER" id="PTHR46586">
    <property type="entry name" value="ANKYRIN REPEAT-CONTAINING PROTEIN"/>
    <property type="match status" value="1"/>
</dbReference>
<proteinExistence type="predicted"/>
<organism evidence="1 2">
    <name type="scientific">Phytophthora aleatoria</name>
    <dbReference type="NCBI Taxonomy" id="2496075"/>
    <lineage>
        <taxon>Eukaryota</taxon>
        <taxon>Sar</taxon>
        <taxon>Stramenopiles</taxon>
        <taxon>Oomycota</taxon>
        <taxon>Peronosporomycetes</taxon>
        <taxon>Peronosporales</taxon>
        <taxon>Peronosporaceae</taxon>
        <taxon>Phytophthora</taxon>
    </lineage>
</organism>
<name>A0A8J5J0C1_9STRA</name>
<dbReference type="InterPro" id="IPR052050">
    <property type="entry name" value="SecEffector_AnkRepeat"/>
</dbReference>
<dbReference type="AlphaFoldDB" id="A0A8J5J0C1"/>
<comment type="caution">
    <text evidence="1">The sequence shown here is derived from an EMBL/GenBank/DDBJ whole genome shotgun (WGS) entry which is preliminary data.</text>
</comment>
<accession>A0A8J5J0C1</accession>
<keyword evidence="2" id="KW-1185">Reference proteome</keyword>
<dbReference type="PANTHER" id="PTHR46586:SF3">
    <property type="entry name" value="ANKYRIN REPEAT-CONTAINING PROTEIN"/>
    <property type="match status" value="1"/>
</dbReference>
<reference evidence="1" key="1">
    <citation type="submission" date="2021-01" db="EMBL/GenBank/DDBJ databases">
        <title>Phytophthora aleatoria, a newly-described species from Pinus radiata is distinct from Phytophthora cactorum isolates based on comparative genomics.</title>
        <authorList>
            <person name="Mcdougal R."/>
            <person name="Panda P."/>
            <person name="Williams N."/>
            <person name="Studholme D.J."/>
        </authorList>
    </citation>
    <scope>NUCLEOTIDE SEQUENCE</scope>
    <source>
        <strain evidence="1">NZFS 4037</strain>
    </source>
</reference>